<dbReference type="AlphaFoldDB" id="A0A370B9L5"/>
<keyword evidence="4" id="KW-1185">Reference proteome</keyword>
<evidence type="ECO:0000313" key="4">
    <source>
        <dbReference type="Proteomes" id="UP000253741"/>
    </source>
</evidence>
<evidence type="ECO:0008006" key="5">
    <source>
        <dbReference type="Google" id="ProtNLM"/>
    </source>
</evidence>
<feature type="chain" id="PRO_5039521486" description="GerMN domain-containing protein" evidence="2">
    <location>
        <begin position="19"/>
        <end position="194"/>
    </location>
</feature>
<feature type="signal peptide" evidence="2">
    <location>
        <begin position="1"/>
        <end position="18"/>
    </location>
</feature>
<protein>
    <recommendedName>
        <fullName evidence="5">GerMN domain-containing protein</fullName>
    </recommendedName>
</protein>
<evidence type="ECO:0000256" key="2">
    <source>
        <dbReference type="SAM" id="SignalP"/>
    </source>
</evidence>
<dbReference type="EMBL" id="QQNA01000061">
    <property type="protein sequence ID" value="RDG38321.1"/>
    <property type="molecule type" value="Genomic_DNA"/>
</dbReference>
<feature type="region of interest" description="Disordered" evidence="1">
    <location>
        <begin position="151"/>
        <end position="194"/>
    </location>
</feature>
<comment type="caution">
    <text evidence="3">The sequence shown here is derived from an EMBL/GenBank/DDBJ whole genome shotgun (WGS) entry which is preliminary data.</text>
</comment>
<organism evidence="3 4">
    <name type="scientific">Streptomyces corynorhini</name>
    <dbReference type="NCBI Taxonomy" id="2282652"/>
    <lineage>
        <taxon>Bacteria</taxon>
        <taxon>Bacillati</taxon>
        <taxon>Actinomycetota</taxon>
        <taxon>Actinomycetes</taxon>
        <taxon>Kitasatosporales</taxon>
        <taxon>Streptomycetaceae</taxon>
        <taxon>Streptomyces</taxon>
    </lineage>
</organism>
<dbReference type="Proteomes" id="UP000253741">
    <property type="component" value="Unassembled WGS sequence"/>
</dbReference>
<evidence type="ECO:0000313" key="3">
    <source>
        <dbReference type="EMBL" id="RDG38321.1"/>
    </source>
</evidence>
<dbReference type="PROSITE" id="PS51257">
    <property type="entry name" value="PROKAR_LIPOPROTEIN"/>
    <property type="match status" value="1"/>
</dbReference>
<proteinExistence type="predicted"/>
<keyword evidence="2" id="KW-0732">Signal</keyword>
<gene>
    <name evidence="3" type="ORF">DVH02_09700</name>
</gene>
<sequence>MRAARASALLITVLALLSGCRIPTTGVVEVGEPATGVRAATYLFFVRDGELLPVLRTGDGAPPEVAEAVELVYLGPTEEEAHQGVSTELTGAIATGTLPRTVVKGDAIFIEVPARRMLSALAVLQLSCTAYAARLVAEPAATGTTVAVADATRRTDPRPGRELCPAPGRHLAEPTPADGAGGPSAIPAPTTAFG</sequence>
<name>A0A370B9L5_9ACTN</name>
<accession>A0A370B9L5</accession>
<reference evidence="3 4" key="1">
    <citation type="submission" date="2018-07" db="EMBL/GenBank/DDBJ databases">
        <title>Streptomyces species from bats.</title>
        <authorList>
            <person name="Dunlap C."/>
        </authorList>
    </citation>
    <scope>NUCLEOTIDE SEQUENCE [LARGE SCALE GENOMIC DNA]</scope>
    <source>
        <strain evidence="3 4">AC230</strain>
    </source>
</reference>
<feature type="compositionally biased region" description="Basic and acidic residues" evidence="1">
    <location>
        <begin position="151"/>
        <end position="161"/>
    </location>
</feature>
<evidence type="ECO:0000256" key="1">
    <source>
        <dbReference type="SAM" id="MobiDB-lite"/>
    </source>
</evidence>